<dbReference type="Proteomes" id="UP001212841">
    <property type="component" value="Unassembled WGS sequence"/>
</dbReference>
<protein>
    <submittedName>
        <fullName evidence="2">Uncharacterized protein</fullName>
    </submittedName>
</protein>
<comment type="caution">
    <text evidence="2">The sequence shown here is derived from an EMBL/GenBank/DDBJ whole genome shotgun (WGS) entry which is preliminary data.</text>
</comment>
<feature type="compositionally biased region" description="Basic and acidic residues" evidence="1">
    <location>
        <begin position="123"/>
        <end position="138"/>
    </location>
</feature>
<keyword evidence="3" id="KW-1185">Reference proteome</keyword>
<feature type="region of interest" description="Disordered" evidence="1">
    <location>
        <begin position="119"/>
        <end position="148"/>
    </location>
</feature>
<proteinExistence type="predicted"/>
<evidence type="ECO:0000313" key="2">
    <source>
        <dbReference type="EMBL" id="KAJ3056571.1"/>
    </source>
</evidence>
<organism evidence="2 3">
    <name type="scientific">Rhizophlyctis rosea</name>
    <dbReference type="NCBI Taxonomy" id="64517"/>
    <lineage>
        <taxon>Eukaryota</taxon>
        <taxon>Fungi</taxon>
        <taxon>Fungi incertae sedis</taxon>
        <taxon>Chytridiomycota</taxon>
        <taxon>Chytridiomycota incertae sedis</taxon>
        <taxon>Chytridiomycetes</taxon>
        <taxon>Rhizophlyctidales</taxon>
        <taxon>Rhizophlyctidaceae</taxon>
        <taxon>Rhizophlyctis</taxon>
    </lineage>
</organism>
<sequence length="174" mass="19035">MIDTQYGTRTRCAGYNGLKVIRLKRIFTEYIRIHWSINIIIGQVNHWAAAEESTCDVASTEIKKLGWTSPVTEIKKRGSPTGDVVVTGSEIEWLASPTGIASRATEWVASPTSIASGVAEGSIADRRSQSGERDRGADGHSVMADRNLFSRQDSNTKNICNSSIKFYRAAVGKN</sequence>
<name>A0AAD5SJ53_9FUNG</name>
<evidence type="ECO:0000313" key="3">
    <source>
        <dbReference type="Proteomes" id="UP001212841"/>
    </source>
</evidence>
<gene>
    <name evidence="2" type="ORF">HK097_005968</name>
</gene>
<dbReference type="AlphaFoldDB" id="A0AAD5SJ53"/>
<accession>A0AAD5SJ53</accession>
<reference evidence="2" key="1">
    <citation type="submission" date="2020-05" db="EMBL/GenBank/DDBJ databases">
        <title>Phylogenomic resolution of chytrid fungi.</title>
        <authorList>
            <person name="Stajich J.E."/>
            <person name="Amses K."/>
            <person name="Simmons R."/>
            <person name="Seto K."/>
            <person name="Myers J."/>
            <person name="Bonds A."/>
            <person name="Quandt C.A."/>
            <person name="Barry K."/>
            <person name="Liu P."/>
            <person name="Grigoriev I."/>
            <person name="Longcore J.E."/>
            <person name="James T.Y."/>
        </authorList>
    </citation>
    <scope>NUCLEOTIDE SEQUENCE</scope>
    <source>
        <strain evidence="2">JEL0318</strain>
    </source>
</reference>
<dbReference type="EMBL" id="JADGJD010000028">
    <property type="protein sequence ID" value="KAJ3056571.1"/>
    <property type="molecule type" value="Genomic_DNA"/>
</dbReference>
<evidence type="ECO:0000256" key="1">
    <source>
        <dbReference type="SAM" id="MobiDB-lite"/>
    </source>
</evidence>